<evidence type="ECO:0000313" key="2">
    <source>
        <dbReference type="Proteomes" id="UP001341840"/>
    </source>
</evidence>
<comment type="caution">
    <text evidence="1">The sequence shown here is derived from an EMBL/GenBank/DDBJ whole genome shotgun (WGS) entry which is preliminary data.</text>
</comment>
<name>A0ABU6YFJ8_9FABA</name>
<reference evidence="1 2" key="1">
    <citation type="journal article" date="2023" name="Plants (Basel)">
        <title>Bridging the Gap: Combining Genomics and Transcriptomics Approaches to Understand Stylosanthes scabra, an Orphan Legume from the Brazilian Caatinga.</title>
        <authorList>
            <person name="Ferreira-Neto J.R.C."/>
            <person name="da Silva M.D."/>
            <person name="Binneck E."/>
            <person name="de Melo N.F."/>
            <person name="da Silva R.H."/>
            <person name="de Melo A.L.T.M."/>
            <person name="Pandolfi V."/>
            <person name="Bustamante F.O."/>
            <person name="Brasileiro-Vidal A.C."/>
            <person name="Benko-Iseppon A.M."/>
        </authorList>
    </citation>
    <scope>NUCLEOTIDE SEQUENCE [LARGE SCALE GENOMIC DNA]</scope>
    <source>
        <tissue evidence="1">Leaves</tissue>
    </source>
</reference>
<organism evidence="1 2">
    <name type="scientific">Stylosanthes scabra</name>
    <dbReference type="NCBI Taxonomy" id="79078"/>
    <lineage>
        <taxon>Eukaryota</taxon>
        <taxon>Viridiplantae</taxon>
        <taxon>Streptophyta</taxon>
        <taxon>Embryophyta</taxon>
        <taxon>Tracheophyta</taxon>
        <taxon>Spermatophyta</taxon>
        <taxon>Magnoliopsida</taxon>
        <taxon>eudicotyledons</taxon>
        <taxon>Gunneridae</taxon>
        <taxon>Pentapetalae</taxon>
        <taxon>rosids</taxon>
        <taxon>fabids</taxon>
        <taxon>Fabales</taxon>
        <taxon>Fabaceae</taxon>
        <taxon>Papilionoideae</taxon>
        <taxon>50 kb inversion clade</taxon>
        <taxon>dalbergioids sensu lato</taxon>
        <taxon>Dalbergieae</taxon>
        <taxon>Pterocarpus clade</taxon>
        <taxon>Stylosanthes</taxon>
    </lineage>
</organism>
<dbReference type="EMBL" id="JASCZI010241960">
    <property type="protein sequence ID" value="MED6208681.1"/>
    <property type="molecule type" value="Genomic_DNA"/>
</dbReference>
<evidence type="ECO:0000313" key="1">
    <source>
        <dbReference type="EMBL" id="MED6208681.1"/>
    </source>
</evidence>
<gene>
    <name evidence="1" type="ORF">PIB30_047532</name>
</gene>
<keyword evidence="2" id="KW-1185">Reference proteome</keyword>
<dbReference type="Proteomes" id="UP001341840">
    <property type="component" value="Unassembled WGS sequence"/>
</dbReference>
<accession>A0ABU6YFJ8</accession>
<proteinExistence type="predicted"/>
<protein>
    <submittedName>
        <fullName evidence="1">Uncharacterized protein</fullName>
    </submittedName>
</protein>
<sequence length="109" mass="12231">MDRKKEKSAGSGTKAAERSFLTEAAENLFNNVLLNLRQTGTVKEYRDLFEKLSDVVLRSIFVNGLREDVKEELSSFEAESLSDLMDLSEVAEASFIAKRVVTELRLPTS</sequence>